<protein>
    <recommendedName>
        <fullName evidence="4">DUF3471 domain-containing protein</fullName>
    </recommendedName>
</protein>
<dbReference type="InterPro" id="IPR029055">
    <property type="entry name" value="Ntn_hydrolases_N"/>
</dbReference>
<evidence type="ECO:0008006" key="4">
    <source>
        <dbReference type="Google" id="ProtNLM"/>
    </source>
</evidence>
<evidence type="ECO:0000256" key="1">
    <source>
        <dbReference type="SAM" id="SignalP"/>
    </source>
</evidence>
<feature type="signal peptide" evidence="1">
    <location>
        <begin position="1"/>
        <end position="18"/>
    </location>
</feature>
<gene>
    <name evidence="2" type="ORF">KJ970_03445</name>
</gene>
<dbReference type="Gene3D" id="3.60.60.10">
    <property type="entry name" value="Penicillin V Acylase, Chain A"/>
    <property type="match status" value="1"/>
</dbReference>
<dbReference type="Proteomes" id="UP000777784">
    <property type="component" value="Unassembled WGS sequence"/>
</dbReference>
<evidence type="ECO:0000313" key="2">
    <source>
        <dbReference type="EMBL" id="MBU2689955.1"/>
    </source>
</evidence>
<accession>A0A948RSB1</accession>
<dbReference type="EMBL" id="JAHJDP010000021">
    <property type="protein sequence ID" value="MBU2689955.1"/>
    <property type="molecule type" value="Genomic_DNA"/>
</dbReference>
<organism evidence="2 3">
    <name type="scientific">Eiseniibacteriota bacterium</name>
    <dbReference type="NCBI Taxonomy" id="2212470"/>
    <lineage>
        <taxon>Bacteria</taxon>
        <taxon>Candidatus Eiseniibacteriota</taxon>
    </lineage>
</organism>
<name>A0A948RSB1_UNCEI</name>
<comment type="caution">
    <text evidence="2">The sequence shown here is derived from an EMBL/GenBank/DDBJ whole genome shotgun (WGS) entry which is preliminary data.</text>
</comment>
<evidence type="ECO:0000313" key="3">
    <source>
        <dbReference type="Proteomes" id="UP000777784"/>
    </source>
</evidence>
<proteinExistence type="predicted"/>
<dbReference type="AlphaFoldDB" id="A0A948RSB1"/>
<dbReference type="SUPFAM" id="SSF56235">
    <property type="entry name" value="N-terminal nucleophile aminohydrolases (Ntn hydrolases)"/>
    <property type="match status" value="1"/>
</dbReference>
<feature type="chain" id="PRO_5037075859" description="DUF3471 domain-containing protein" evidence="1">
    <location>
        <begin position="19"/>
        <end position="355"/>
    </location>
</feature>
<keyword evidence="1" id="KW-0732">Signal</keyword>
<reference evidence="2" key="1">
    <citation type="submission" date="2021-05" db="EMBL/GenBank/DDBJ databases">
        <title>Energy efficiency and biological interactions define the core microbiome of deep oligotrophic groundwater.</title>
        <authorList>
            <person name="Mehrshad M."/>
            <person name="Lopez-Fernandez M."/>
            <person name="Bell E."/>
            <person name="Bernier-Latmani R."/>
            <person name="Bertilsson S."/>
            <person name="Dopson M."/>
        </authorList>
    </citation>
    <scope>NUCLEOTIDE SEQUENCE</scope>
    <source>
        <strain evidence="2">Modern_marine.mb.64</strain>
    </source>
</reference>
<sequence length="355" mass="39787">MKYFALFGIMLLLGPTHANSCTIFKTTQSEKTLVGNNEDWVEANGKVWFLTAVPGKRGRVLFGFENGWAQGGMNDQGLFFDGIAGEVQDWAPASHREDFPGNLCEMILEKVATVDDAIAYFERYNFPSLVVGRFVFIDATGSTAAISYVGGRLNIERFAESTVALGYRGEEARDLLNDAHDIDVQAMANILKVCQRRDEYSTQYSNVYDPLGLKVHVYPSSGAVREVTLNLEQELAKEDHYYDLASLSEQMGKELIVDHKTRPAVKYLSSSLDDCIGQYGLDTSSVTITRSGNSLLLRSELIFEAVMAFEIVPVAEDHFYARHLAIEVEFQRNRLEQIEALLLAYDGRVFSLKRK</sequence>